<protein>
    <recommendedName>
        <fullName evidence="11">Hydroxyethylthiazole kinase</fullName>
        <ecNumber evidence="11">2.7.1.50</ecNumber>
    </recommendedName>
    <alternativeName>
        <fullName evidence="11">4-methyl-5-beta-hydroxyethylthiazole kinase</fullName>
        <shortName evidence="11">TH kinase</shortName>
        <shortName evidence="11">Thz kinase</shortName>
    </alternativeName>
</protein>
<dbReference type="Pfam" id="PF02110">
    <property type="entry name" value="HK"/>
    <property type="match status" value="1"/>
</dbReference>
<feature type="binding site" evidence="11">
    <location>
        <position position="177"/>
    </location>
    <ligand>
        <name>ATP</name>
        <dbReference type="ChEBI" id="CHEBI:30616"/>
    </ligand>
</feature>
<keyword evidence="13" id="KW-1185">Reference proteome</keyword>
<proteinExistence type="inferred from homology"/>
<dbReference type="NCBIfam" id="NF006830">
    <property type="entry name" value="PRK09355.1"/>
    <property type="match status" value="1"/>
</dbReference>
<evidence type="ECO:0000256" key="5">
    <source>
        <dbReference type="ARBA" id="ARBA00022723"/>
    </source>
</evidence>
<evidence type="ECO:0000313" key="13">
    <source>
        <dbReference type="Proteomes" id="UP000290106"/>
    </source>
</evidence>
<evidence type="ECO:0000313" key="12">
    <source>
        <dbReference type="EMBL" id="RXS74873.1"/>
    </source>
</evidence>
<evidence type="ECO:0000256" key="7">
    <source>
        <dbReference type="ARBA" id="ARBA00022777"/>
    </source>
</evidence>
<feature type="binding site" evidence="11">
    <location>
        <position position="124"/>
    </location>
    <ligand>
        <name>ATP</name>
        <dbReference type="ChEBI" id="CHEBI:30616"/>
    </ligand>
</feature>
<dbReference type="GO" id="GO:0009229">
    <property type="term" value="P:thiamine diphosphate biosynthetic process"/>
    <property type="evidence" value="ECO:0007669"/>
    <property type="project" value="UniProtKB-UniRule"/>
</dbReference>
<dbReference type="GO" id="GO:0000287">
    <property type="term" value="F:magnesium ion binding"/>
    <property type="evidence" value="ECO:0007669"/>
    <property type="project" value="UniProtKB-UniRule"/>
</dbReference>
<dbReference type="InterPro" id="IPR029056">
    <property type="entry name" value="Ribokinase-like"/>
</dbReference>
<evidence type="ECO:0000256" key="11">
    <source>
        <dbReference type="HAMAP-Rule" id="MF_00228"/>
    </source>
</evidence>
<dbReference type="RefSeq" id="WP_117525813.1">
    <property type="nucleotide sequence ID" value="NZ_SDKC01000001.1"/>
</dbReference>
<evidence type="ECO:0000256" key="10">
    <source>
        <dbReference type="ARBA" id="ARBA00022977"/>
    </source>
</evidence>
<dbReference type="UniPathway" id="UPA00060">
    <property type="reaction ID" value="UER00139"/>
</dbReference>
<dbReference type="OrthoDB" id="9778146at2"/>
<dbReference type="Gene3D" id="3.40.1190.20">
    <property type="match status" value="1"/>
</dbReference>
<dbReference type="GO" id="GO:0005524">
    <property type="term" value="F:ATP binding"/>
    <property type="evidence" value="ECO:0007669"/>
    <property type="project" value="UniProtKB-UniRule"/>
</dbReference>
<feature type="binding site" evidence="11">
    <location>
        <position position="48"/>
    </location>
    <ligand>
        <name>substrate</name>
    </ligand>
</feature>
<dbReference type="SUPFAM" id="SSF53613">
    <property type="entry name" value="Ribokinase-like"/>
    <property type="match status" value="1"/>
</dbReference>
<reference evidence="12 13" key="1">
    <citation type="submission" date="2019-01" db="EMBL/GenBank/DDBJ databases">
        <title>Blautia sp. nov. KGMB01111 isolated human feces.</title>
        <authorList>
            <person name="Park J.-E."/>
            <person name="Kim J.-S."/>
            <person name="Park S.-H."/>
        </authorList>
    </citation>
    <scope>NUCLEOTIDE SEQUENCE [LARGE SCALE GENOMIC DNA]</scope>
    <source>
        <strain evidence="12 13">KGMB01111</strain>
    </source>
</reference>
<evidence type="ECO:0000256" key="3">
    <source>
        <dbReference type="ARBA" id="ARBA00004868"/>
    </source>
</evidence>
<evidence type="ECO:0000256" key="9">
    <source>
        <dbReference type="ARBA" id="ARBA00022842"/>
    </source>
</evidence>
<accession>A0A4Q1RGV9</accession>
<dbReference type="Proteomes" id="UP000290106">
    <property type="component" value="Unassembled WGS sequence"/>
</dbReference>
<dbReference type="InterPro" id="IPR000417">
    <property type="entry name" value="Hyethyz_kinase"/>
</dbReference>
<organism evidence="12 13">
    <name type="scientific">Blautia faecicola</name>
    <dbReference type="NCBI Taxonomy" id="2509240"/>
    <lineage>
        <taxon>Bacteria</taxon>
        <taxon>Bacillati</taxon>
        <taxon>Bacillota</taxon>
        <taxon>Clostridia</taxon>
        <taxon>Lachnospirales</taxon>
        <taxon>Lachnospiraceae</taxon>
        <taxon>Blautia</taxon>
    </lineage>
</organism>
<comment type="pathway">
    <text evidence="3 11">Cofactor biosynthesis; thiamine diphosphate biosynthesis; 4-methyl-5-(2-phosphoethyl)-thiazole from 5-(2-hydroxyethyl)-4-methylthiazole: step 1/1.</text>
</comment>
<dbReference type="HAMAP" id="MF_00228">
    <property type="entry name" value="Thz_kinase"/>
    <property type="match status" value="1"/>
</dbReference>
<keyword evidence="4 11" id="KW-0808">Transferase</keyword>
<dbReference type="GO" id="GO:0004417">
    <property type="term" value="F:hydroxyethylthiazole kinase activity"/>
    <property type="evidence" value="ECO:0007669"/>
    <property type="project" value="UniProtKB-UniRule"/>
</dbReference>
<comment type="catalytic activity">
    <reaction evidence="1 11">
        <text>5-(2-hydroxyethyl)-4-methylthiazole + ATP = 4-methyl-5-(2-phosphooxyethyl)-thiazole + ADP + H(+)</text>
        <dbReference type="Rhea" id="RHEA:24212"/>
        <dbReference type="ChEBI" id="CHEBI:15378"/>
        <dbReference type="ChEBI" id="CHEBI:17957"/>
        <dbReference type="ChEBI" id="CHEBI:30616"/>
        <dbReference type="ChEBI" id="CHEBI:58296"/>
        <dbReference type="ChEBI" id="CHEBI:456216"/>
        <dbReference type="EC" id="2.7.1.50"/>
    </reaction>
</comment>
<keyword evidence="10 11" id="KW-0784">Thiamine biosynthesis</keyword>
<gene>
    <name evidence="11" type="primary">thiM</name>
    <name evidence="12" type="ORF">ETP43_06320</name>
</gene>
<comment type="similarity">
    <text evidence="11">Belongs to the Thz kinase family.</text>
</comment>
<dbReference type="PRINTS" id="PR01099">
    <property type="entry name" value="HYETHTZKNASE"/>
</dbReference>
<comment type="cofactor">
    <cofactor evidence="2 11">
        <name>Mg(2+)</name>
        <dbReference type="ChEBI" id="CHEBI:18420"/>
    </cofactor>
</comment>
<dbReference type="CDD" id="cd01170">
    <property type="entry name" value="THZ_kinase"/>
    <property type="match status" value="1"/>
</dbReference>
<dbReference type="EMBL" id="SDKC01000001">
    <property type="protein sequence ID" value="RXS74873.1"/>
    <property type="molecule type" value="Genomic_DNA"/>
</dbReference>
<keyword evidence="5 11" id="KW-0479">Metal-binding</keyword>
<feature type="binding site" evidence="11">
    <location>
        <position position="204"/>
    </location>
    <ligand>
        <name>substrate</name>
    </ligand>
</feature>
<evidence type="ECO:0000256" key="4">
    <source>
        <dbReference type="ARBA" id="ARBA00022679"/>
    </source>
</evidence>
<keyword evidence="8 11" id="KW-0067">ATP-binding</keyword>
<comment type="caution">
    <text evidence="12">The sequence shown here is derived from an EMBL/GenBank/DDBJ whole genome shotgun (WGS) entry which is preliminary data.</text>
</comment>
<evidence type="ECO:0000256" key="1">
    <source>
        <dbReference type="ARBA" id="ARBA00001771"/>
    </source>
</evidence>
<name>A0A4Q1RGV9_9FIRM</name>
<keyword evidence="7 11" id="KW-0418">Kinase</keyword>
<comment type="function">
    <text evidence="11">Catalyzes the phosphorylation of the hydroxyl group of 4-methyl-5-beta-hydroxyethylthiazole (THZ).</text>
</comment>
<keyword evidence="9 11" id="KW-0460">Magnesium</keyword>
<dbReference type="EC" id="2.7.1.50" evidence="11"/>
<dbReference type="PIRSF" id="PIRSF000513">
    <property type="entry name" value="Thz_kinase"/>
    <property type="match status" value="1"/>
</dbReference>
<evidence type="ECO:0000256" key="6">
    <source>
        <dbReference type="ARBA" id="ARBA00022741"/>
    </source>
</evidence>
<evidence type="ECO:0000256" key="8">
    <source>
        <dbReference type="ARBA" id="ARBA00022840"/>
    </source>
</evidence>
<keyword evidence="6 11" id="KW-0547">Nucleotide-binding</keyword>
<dbReference type="GO" id="GO:0009228">
    <property type="term" value="P:thiamine biosynthetic process"/>
    <property type="evidence" value="ECO:0007669"/>
    <property type="project" value="UniProtKB-KW"/>
</dbReference>
<evidence type="ECO:0000256" key="2">
    <source>
        <dbReference type="ARBA" id="ARBA00001946"/>
    </source>
</evidence>
<sequence length="277" mass="29945">MIKQLENQLRNVRNATKENSPLIHCITNPISIHGCANMILAVGARPMMAEHPLEVEDITRTAGALMLNLGNITDARMESMRRSARVAMECGIPILLDLVGVTCSRIRMELARELIGFGQIQILKGNISELLAIAGQSFHGTGIDAGKEDAMTDENEEERRRIFRTFSQQTGSVLLATGARDLLVDQERCLILENGTTKLSGITGTGCMVGALTAAYLAQKDPFIAAVLGISVMGIAGELAERSSKGPGSFQIELLDAVAGMRQEVLEAKLRIRETEA</sequence>
<dbReference type="AlphaFoldDB" id="A0A4Q1RGV9"/>